<gene>
    <name evidence="2" type="ORF">CYMTET_36532</name>
</gene>
<name>A0AAE0CHA8_9CHLO</name>
<dbReference type="SUPFAM" id="SSF53254">
    <property type="entry name" value="Phosphoglycerate mutase-like"/>
    <property type="match status" value="1"/>
</dbReference>
<keyword evidence="3" id="KW-1185">Reference proteome</keyword>
<dbReference type="GO" id="GO:0005829">
    <property type="term" value="C:cytosol"/>
    <property type="evidence" value="ECO:0007669"/>
    <property type="project" value="TreeGrafter"/>
</dbReference>
<comment type="similarity">
    <text evidence="1">Belongs to the phosphoglycerate mutase family.</text>
</comment>
<dbReference type="InterPro" id="IPR050275">
    <property type="entry name" value="PGM_Phosphatase"/>
</dbReference>
<protein>
    <recommendedName>
        <fullName evidence="4">Phosphoglycerate mutase</fullName>
    </recommendedName>
</protein>
<reference evidence="2 3" key="1">
    <citation type="journal article" date="2015" name="Genome Biol. Evol.">
        <title>Comparative Genomics of a Bacterivorous Green Alga Reveals Evolutionary Causalities and Consequences of Phago-Mixotrophic Mode of Nutrition.</title>
        <authorList>
            <person name="Burns J.A."/>
            <person name="Paasch A."/>
            <person name="Narechania A."/>
            <person name="Kim E."/>
        </authorList>
    </citation>
    <scope>NUCLEOTIDE SEQUENCE [LARGE SCALE GENOMIC DNA]</scope>
    <source>
        <strain evidence="2 3">PLY_AMNH</strain>
    </source>
</reference>
<evidence type="ECO:0008006" key="4">
    <source>
        <dbReference type="Google" id="ProtNLM"/>
    </source>
</evidence>
<dbReference type="CDD" id="cd07067">
    <property type="entry name" value="HP_PGM_like"/>
    <property type="match status" value="1"/>
</dbReference>
<evidence type="ECO:0000256" key="1">
    <source>
        <dbReference type="ARBA" id="ARBA00038362"/>
    </source>
</evidence>
<dbReference type="Pfam" id="PF00300">
    <property type="entry name" value="His_Phos_1"/>
    <property type="match status" value="2"/>
</dbReference>
<dbReference type="PANTHER" id="PTHR48100">
    <property type="entry name" value="BROAD-SPECIFICITY PHOSPHATASE YOR283W-RELATED"/>
    <property type="match status" value="1"/>
</dbReference>
<dbReference type="Proteomes" id="UP001190700">
    <property type="component" value="Unassembled WGS sequence"/>
</dbReference>
<proteinExistence type="inferred from homology"/>
<dbReference type="InterPro" id="IPR029033">
    <property type="entry name" value="His_PPase_superfam"/>
</dbReference>
<organism evidence="2 3">
    <name type="scientific">Cymbomonas tetramitiformis</name>
    <dbReference type="NCBI Taxonomy" id="36881"/>
    <lineage>
        <taxon>Eukaryota</taxon>
        <taxon>Viridiplantae</taxon>
        <taxon>Chlorophyta</taxon>
        <taxon>Pyramimonadophyceae</taxon>
        <taxon>Pyramimonadales</taxon>
        <taxon>Pyramimonadaceae</taxon>
        <taxon>Cymbomonas</taxon>
    </lineage>
</organism>
<comment type="caution">
    <text evidence="2">The sequence shown here is derived from an EMBL/GenBank/DDBJ whole genome shotgun (WGS) entry which is preliminary data.</text>
</comment>
<evidence type="ECO:0000313" key="3">
    <source>
        <dbReference type="Proteomes" id="UP001190700"/>
    </source>
</evidence>
<dbReference type="Gene3D" id="3.40.50.1240">
    <property type="entry name" value="Phosphoglycerate mutase-like"/>
    <property type="match status" value="1"/>
</dbReference>
<dbReference type="PANTHER" id="PTHR48100:SF44">
    <property type="entry name" value="PHOSPHATASE C1620.13-RELATED"/>
    <property type="match status" value="1"/>
</dbReference>
<dbReference type="GO" id="GO:0016791">
    <property type="term" value="F:phosphatase activity"/>
    <property type="evidence" value="ECO:0007669"/>
    <property type="project" value="TreeGrafter"/>
</dbReference>
<dbReference type="AlphaFoldDB" id="A0AAE0CHA8"/>
<evidence type="ECO:0000313" key="2">
    <source>
        <dbReference type="EMBL" id="KAK3254249.1"/>
    </source>
</evidence>
<dbReference type="EMBL" id="LGRX02023854">
    <property type="protein sequence ID" value="KAK3254249.1"/>
    <property type="molecule type" value="Genomic_DNA"/>
</dbReference>
<dbReference type="InterPro" id="IPR013078">
    <property type="entry name" value="His_Pase_superF_clade-1"/>
</dbReference>
<accession>A0AAE0CHA8</accession>
<sequence>MDAIYSDKTFAASEKDLRFRQARSADPKLSALGQEQVRNLSQHPALEDIFGSDVNVEILSSPLTRAIETAHPIQKIFPRSPIRLMPSLVEGGGLYQTSFDGTNTGMPGRNRAEFQNEFPHITLDLSMISDEGWWDASVGKEQEGGVDCAFWQRVERVAAWMREYCPPPQTRHVFVVGHGALFDRLISELLGVGRTAVAFTHVNTGVTHIEMHEGLSRVHCINSPPATRTSNGTASVL</sequence>